<dbReference type="GO" id="GO:0005886">
    <property type="term" value="C:plasma membrane"/>
    <property type="evidence" value="ECO:0007669"/>
    <property type="project" value="TreeGrafter"/>
</dbReference>
<keyword evidence="1" id="KW-0560">Oxidoreductase</keyword>
<dbReference type="Gene3D" id="3.40.50.720">
    <property type="entry name" value="NAD(P)-binding Rossmann-like Domain"/>
    <property type="match status" value="2"/>
</dbReference>
<dbReference type="GO" id="GO:0047126">
    <property type="term" value="F:N5-(carboxyethyl)ornithine synthase activity"/>
    <property type="evidence" value="ECO:0007669"/>
    <property type="project" value="InterPro"/>
</dbReference>
<dbReference type="InterPro" id="IPR046951">
    <property type="entry name" value="CEOS"/>
</dbReference>
<evidence type="ECO:0000259" key="2">
    <source>
        <dbReference type="SMART" id="SM01003"/>
    </source>
</evidence>
<comment type="caution">
    <text evidence="3">The sequence shown here is derived from an EMBL/GenBank/DDBJ whole genome shotgun (WGS) entry which is preliminary data.</text>
</comment>
<dbReference type="Proteomes" id="UP000245667">
    <property type="component" value="Unassembled WGS sequence"/>
</dbReference>
<sequence>MQTSLPCNSFQFQEDMALLKMGVIGTSKKEDERRVPIHPEHLKRIPETIRRQLIFEKGYGAPFNLEDEEISALTGGIATRSEILSDIGSAIIAKPILSDLEALKDGGTIWGYPHCAQQMQITQTAIDKKLTLIAFEDMYVWYPSGQMGRHTFYKNNELAGYSAVNHALQLRGINGHYGNQRKVIIFSFGAVSRGAIYALKSQGFRDITICIQRPDHEVREEVLNVHYVRIRKGNENEPRLIVVEHDGSERPLLDLINESGIIINGTYQDTDDPIDYVMEHEKSMLKPGTLIIDVSCDEGMGFYFAKPTTFKNPIIAIDKIDYYAVDHTPSYFWESASRSISAALMVHVPAVVSGRESWYENKTIKNAINIDKGVIVKDTILRFQNRDSNYPHSINDPLN</sequence>
<dbReference type="PANTHER" id="PTHR42795">
    <property type="entry name" value="ALANINE DEHYDROGENASE"/>
    <property type="match status" value="1"/>
</dbReference>
<dbReference type="Pfam" id="PF01262">
    <property type="entry name" value="AlaDh_PNT_C"/>
    <property type="match status" value="1"/>
</dbReference>
<organism evidence="3 4">
    <name type="scientific">Maribacter polysiphoniae</name>
    <dbReference type="NCBI Taxonomy" id="429344"/>
    <lineage>
        <taxon>Bacteria</taxon>
        <taxon>Pseudomonadati</taxon>
        <taxon>Bacteroidota</taxon>
        <taxon>Flavobacteriia</taxon>
        <taxon>Flavobacteriales</taxon>
        <taxon>Flavobacteriaceae</taxon>
        <taxon>Maribacter</taxon>
    </lineage>
</organism>
<reference evidence="3 4" key="1">
    <citation type="submission" date="2018-05" db="EMBL/GenBank/DDBJ databases">
        <title>Genomic Encyclopedia of Archaeal and Bacterial Type Strains, Phase II (KMG-II): from individual species to whole genera.</title>
        <authorList>
            <person name="Goeker M."/>
        </authorList>
    </citation>
    <scope>NUCLEOTIDE SEQUENCE [LARGE SCALE GENOMIC DNA]</scope>
    <source>
        <strain evidence="3 4">DSM 23514</strain>
    </source>
</reference>
<dbReference type="InterPro" id="IPR007886">
    <property type="entry name" value="AlaDH/PNT_N"/>
</dbReference>
<accession>A0A316E3T2</accession>
<evidence type="ECO:0000313" key="4">
    <source>
        <dbReference type="Proteomes" id="UP000245667"/>
    </source>
</evidence>
<dbReference type="InterPro" id="IPR007698">
    <property type="entry name" value="AlaDH/PNT_NAD(H)-bd"/>
</dbReference>
<evidence type="ECO:0000256" key="1">
    <source>
        <dbReference type="ARBA" id="ARBA00023002"/>
    </source>
</evidence>
<dbReference type="Pfam" id="PF05222">
    <property type="entry name" value="AlaDh_PNT_N"/>
    <property type="match status" value="1"/>
</dbReference>
<proteinExistence type="predicted"/>
<gene>
    <name evidence="3" type="ORF">LX92_01615</name>
</gene>
<evidence type="ECO:0000313" key="3">
    <source>
        <dbReference type="EMBL" id="PWK24029.1"/>
    </source>
</evidence>
<dbReference type="EMBL" id="QGGQ01000003">
    <property type="protein sequence ID" value="PWK24029.1"/>
    <property type="molecule type" value="Genomic_DNA"/>
</dbReference>
<dbReference type="InterPro" id="IPR036291">
    <property type="entry name" value="NAD(P)-bd_dom_sf"/>
</dbReference>
<dbReference type="SMART" id="SM01003">
    <property type="entry name" value="AlaDh_PNT_N"/>
    <property type="match status" value="1"/>
</dbReference>
<dbReference type="SUPFAM" id="SSF52283">
    <property type="entry name" value="Formate/glycerate dehydrogenase catalytic domain-like"/>
    <property type="match status" value="1"/>
</dbReference>
<dbReference type="PANTHER" id="PTHR42795:SF1">
    <property type="entry name" value="ALANINE DEHYDROGENASE"/>
    <property type="match status" value="1"/>
</dbReference>
<dbReference type="AlphaFoldDB" id="A0A316E3T2"/>
<dbReference type="SUPFAM" id="SSF51735">
    <property type="entry name" value="NAD(P)-binding Rossmann-fold domains"/>
    <property type="match status" value="1"/>
</dbReference>
<dbReference type="GO" id="GO:0006524">
    <property type="term" value="P:alanine catabolic process"/>
    <property type="evidence" value="ECO:0007669"/>
    <property type="project" value="TreeGrafter"/>
</dbReference>
<dbReference type="GO" id="GO:0000286">
    <property type="term" value="F:alanine dehydrogenase activity"/>
    <property type="evidence" value="ECO:0007669"/>
    <property type="project" value="TreeGrafter"/>
</dbReference>
<protein>
    <submittedName>
        <fullName evidence="3">Alanine dehydrogenase</fullName>
    </submittedName>
</protein>
<feature type="domain" description="Alanine dehydrogenase/pyridine nucleotide transhydrogenase N-terminal" evidence="2">
    <location>
        <begin position="22"/>
        <end position="148"/>
    </location>
</feature>
<name>A0A316E3T2_9FLAO</name>
<dbReference type="CDD" id="cd12181">
    <property type="entry name" value="ceo_syn"/>
    <property type="match status" value="1"/>
</dbReference>